<dbReference type="EMBL" id="VDEP01000344">
    <property type="protein sequence ID" value="KAA1098944.1"/>
    <property type="molecule type" value="Genomic_DNA"/>
</dbReference>
<feature type="compositionally biased region" description="Polar residues" evidence="1">
    <location>
        <begin position="121"/>
        <end position="133"/>
    </location>
</feature>
<evidence type="ECO:0000313" key="2">
    <source>
        <dbReference type="EMBL" id="KAA1098944.1"/>
    </source>
</evidence>
<evidence type="ECO:0000313" key="3">
    <source>
        <dbReference type="Proteomes" id="UP000325313"/>
    </source>
</evidence>
<feature type="compositionally biased region" description="Basic and acidic residues" evidence="1">
    <location>
        <begin position="134"/>
        <end position="143"/>
    </location>
</feature>
<evidence type="ECO:0000256" key="1">
    <source>
        <dbReference type="SAM" id="MobiDB-lite"/>
    </source>
</evidence>
<reference evidence="2 3" key="1">
    <citation type="submission" date="2019-05" db="EMBL/GenBank/DDBJ databases">
        <title>Emergence of the Ug99 lineage of the wheat stem rust pathogen through somatic hybridization.</title>
        <authorList>
            <person name="Li F."/>
            <person name="Upadhyaya N.M."/>
            <person name="Sperschneider J."/>
            <person name="Matny O."/>
            <person name="Nguyen-Phuc H."/>
            <person name="Mago R."/>
            <person name="Raley C."/>
            <person name="Miller M.E."/>
            <person name="Silverstein K.A.T."/>
            <person name="Henningsen E."/>
            <person name="Hirsch C.D."/>
            <person name="Visser B."/>
            <person name="Pretorius Z.A."/>
            <person name="Steffenson B.J."/>
            <person name="Schwessinger B."/>
            <person name="Dodds P.N."/>
            <person name="Figueroa M."/>
        </authorList>
    </citation>
    <scope>NUCLEOTIDE SEQUENCE [LARGE SCALE GENOMIC DNA]</scope>
    <source>
        <strain evidence="2 3">Ug99</strain>
    </source>
</reference>
<comment type="caution">
    <text evidence="2">The sequence shown here is derived from an EMBL/GenBank/DDBJ whole genome shotgun (WGS) entry which is preliminary data.</text>
</comment>
<feature type="compositionally biased region" description="Basic and acidic residues" evidence="1">
    <location>
        <begin position="150"/>
        <end position="175"/>
    </location>
</feature>
<feature type="region of interest" description="Disordered" evidence="1">
    <location>
        <begin position="116"/>
        <end position="201"/>
    </location>
</feature>
<organism evidence="2 3">
    <name type="scientific">Puccinia graminis f. sp. tritici</name>
    <dbReference type="NCBI Taxonomy" id="56615"/>
    <lineage>
        <taxon>Eukaryota</taxon>
        <taxon>Fungi</taxon>
        <taxon>Dikarya</taxon>
        <taxon>Basidiomycota</taxon>
        <taxon>Pucciniomycotina</taxon>
        <taxon>Pucciniomycetes</taxon>
        <taxon>Pucciniales</taxon>
        <taxon>Pucciniaceae</taxon>
        <taxon>Puccinia</taxon>
    </lineage>
</organism>
<sequence>MLTSSFVVWDTVQLKNFLVINTGKQDPSTPQIPILGPTNPHTWYRYVGACILLPTPKPKRRFPSSTSIPSSLSHIYFPDEHTCPLPDQQPSVNSNRGYMVDCMRSLLEIISEKLSKDQKPTRSIHQIQVSINSDHPKDARPLDRPPAASNHEHDKRAGGGGTRKQDEETHGDPRLDQPGPVHSCLGLEPPEEVLRATDHLP</sequence>
<accession>A0A5B0PE74</accession>
<feature type="compositionally biased region" description="Basic and acidic residues" evidence="1">
    <location>
        <begin position="192"/>
        <end position="201"/>
    </location>
</feature>
<gene>
    <name evidence="2" type="ORF">PGTUg99_004691</name>
</gene>
<name>A0A5B0PE74_PUCGR</name>
<proteinExistence type="predicted"/>
<protein>
    <submittedName>
        <fullName evidence="2">Uncharacterized protein</fullName>
    </submittedName>
</protein>
<dbReference type="Proteomes" id="UP000325313">
    <property type="component" value="Unassembled WGS sequence"/>
</dbReference>
<dbReference type="AlphaFoldDB" id="A0A5B0PE74"/>